<dbReference type="Gene3D" id="2.40.30.170">
    <property type="match status" value="1"/>
</dbReference>
<proteinExistence type="predicted"/>
<protein>
    <submittedName>
        <fullName evidence="1">Biotin/lipoyl-binding protein</fullName>
    </submittedName>
</protein>
<evidence type="ECO:0000313" key="1">
    <source>
        <dbReference type="EMBL" id="QDE32817.1"/>
    </source>
</evidence>
<dbReference type="KEGG" id="spol:FH971_18710"/>
<keyword evidence="2" id="KW-1185">Reference proteome</keyword>
<dbReference type="PANTHER" id="PTHR30438">
    <property type="entry name" value="36 KDA ANTIGEN-RELATED"/>
    <property type="match status" value="1"/>
</dbReference>
<evidence type="ECO:0000313" key="2">
    <source>
        <dbReference type="Proteomes" id="UP000319809"/>
    </source>
</evidence>
<reference evidence="1 2" key="1">
    <citation type="submission" date="2019-06" db="EMBL/GenBank/DDBJ databases">
        <title>The genome of Shewanella sp. SM1901.</title>
        <authorList>
            <person name="Cha Q."/>
        </authorList>
    </citation>
    <scope>NUCLEOTIDE SEQUENCE [LARGE SCALE GENOMIC DNA]</scope>
    <source>
        <strain evidence="1 2">SM1901</strain>
    </source>
</reference>
<name>A0A4Y5YJA1_9GAMM</name>
<dbReference type="PANTHER" id="PTHR30438:SF1">
    <property type="entry name" value="36 KDA ANTIGEN"/>
    <property type="match status" value="1"/>
</dbReference>
<organism evidence="1 2">
    <name type="scientific">Shewanella polaris</name>
    <dbReference type="NCBI Taxonomy" id="2588449"/>
    <lineage>
        <taxon>Bacteria</taxon>
        <taxon>Pseudomonadati</taxon>
        <taxon>Pseudomonadota</taxon>
        <taxon>Gammaproteobacteria</taxon>
        <taxon>Alteromonadales</taxon>
        <taxon>Shewanellaceae</taxon>
        <taxon>Shewanella</taxon>
    </lineage>
</organism>
<dbReference type="Proteomes" id="UP000319809">
    <property type="component" value="Chromosome"/>
</dbReference>
<dbReference type="Gene3D" id="2.40.50.100">
    <property type="match status" value="1"/>
</dbReference>
<accession>A0A4Y5YJA1</accession>
<dbReference type="SUPFAM" id="SSF111369">
    <property type="entry name" value="HlyD-like secretion proteins"/>
    <property type="match status" value="1"/>
</dbReference>
<dbReference type="RefSeq" id="WP_140235298.1">
    <property type="nucleotide sequence ID" value="NZ_CP041036.1"/>
</dbReference>
<sequence>MRANKIIAVVVFVLLILLLGYGVKLAFVPKPVVLQGQIEAREYNISSKVSGRIEQVLVRKGDRVDVGDILFAISSPELDAKLMQAQGNLDAATAMQQQANNGERQQDIMAVKDQWLKAKAATELSDKTYQRIENLFDEGVVARQKRDEAYTHWQAAKYTEQAAYAKYQMIQEGARVETKAAAAGKTRMAEGAVNEVNAILTDSQMRSPKKAEVSEVLLHAGELAPSGFPVVSIIDMSDSWAVLQVREDQLLQFKQDQSVMLEIPALQQQVEFTVTHISVMGDFATWRSTESGHDFDMRTFEVELTSKQKIADLRVGMSVLFQADQHEER</sequence>
<dbReference type="EMBL" id="CP041036">
    <property type="protein sequence ID" value="QDE32817.1"/>
    <property type="molecule type" value="Genomic_DNA"/>
</dbReference>
<dbReference type="AlphaFoldDB" id="A0A4Y5YJA1"/>
<gene>
    <name evidence="1" type="ORF">FH971_18710</name>
</gene>